<dbReference type="Pfam" id="PF09922">
    <property type="entry name" value="LiaF-like_C"/>
    <property type="match status" value="1"/>
</dbReference>
<keyword evidence="1" id="KW-1133">Transmembrane helix</keyword>
<evidence type="ECO:0000256" key="1">
    <source>
        <dbReference type="SAM" id="Phobius"/>
    </source>
</evidence>
<sequence>MKRGMTNIVVATGLIIVGILLLLANLEIVSLEIKITWENIYPFLLLAVGMKLWLDALLHQGGFWILGSFLFVFSSLLILDRFGVIDFAFGDLLMLWPLLFIYIGFSIFLKGNKTKQKAEFHYEKESETFRHSHSNHKPKSSRMAIGSQEYKKDNWKVEPMNLWNGIGDYHFDFTKAFIPDGDTPIIVRGWIGDVKMLIPKNIPFRVEAKMKTGDIKVMNQDASGLQRELTYETEDYKTASRRLSLYIDYSIGSINVEQV</sequence>
<dbReference type="Pfam" id="PF22570">
    <property type="entry name" value="LiaF-TM"/>
    <property type="match status" value="1"/>
</dbReference>
<keyword evidence="1" id="KW-0472">Membrane</keyword>
<dbReference type="RefSeq" id="WP_204711192.1">
    <property type="nucleotide sequence ID" value="NZ_JBHSZV010000030.1"/>
</dbReference>
<dbReference type="InterPro" id="IPR054331">
    <property type="entry name" value="LiaF_TM"/>
</dbReference>
<feature type="transmembrane region" description="Helical" evidence="1">
    <location>
        <begin position="61"/>
        <end position="79"/>
    </location>
</feature>
<feature type="domain" description="Cell wall-active antibiotics response LiaF-like C-terminal" evidence="2">
    <location>
        <begin position="145"/>
        <end position="256"/>
    </location>
</feature>
<name>A0ABW2EPX1_9BACI</name>
<accession>A0ABW2EPX1</accession>
<dbReference type="Proteomes" id="UP001596410">
    <property type="component" value="Unassembled WGS sequence"/>
</dbReference>
<gene>
    <name evidence="4" type="primary">liaF</name>
    <name evidence="4" type="ORF">ACFQIC_12095</name>
</gene>
<dbReference type="InterPro" id="IPR024425">
    <property type="entry name" value="LiaF-like_C"/>
</dbReference>
<keyword evidence="1" id="KW-0812">Transmembrane</keyword>
<proteinExistence type="predicted"/>
<feature type="transmembrane region" description="Helical" evidence="1">
    <location>
        <begin position="35"/>
        <end position="54"/>
    </location>
</feature>
<reference evidence="5" key="1">
    <citation type="journal article" date="2019" name="Int. J. Syst. Evol. Microbiol.">
        <title>The Global Catalogue of Microorganisms (GCM) 10K type strain sequencing project: providing services to taxonomists for standard genome sequencing and annotation.</title>
        <authorList>
            <consortium name="The Broad Institute Genomics Platform"/>
            <consortium name="The Broad Institute Genome Sequencing Center for Infectious Disease"/>
            <person name="Wu L."/>
            <person name="Ma J."/>
        </authorList>
    </citation>
    <scope>NUCLEOTIDE SEQUENCE [LARGE SCALE GENOMIC DNA]</scope>
    <source>
        <strain evidence="5">CGMCC 4.1621</strain>
    </source>
</reference>
<comment type="caution">
    <text evidence="4">The sequence shown here is derived from an EMBL/GenBank/DDBJ whole genome shotgun (WGS) entry which is preliminary data.</text>
</comment>
<dbReference type="NCBIfam" id="NF040535">
    <property type="entry name" value="LiaF_C_term"/>
    <property type="match status" value="1"/>
</dbReference>
<dbReference type="EMBL" id="JBHSZV010000030">
    <property type="protein sequence ID" value="MFC7062597.1"/>
    <property type="molecule type" value="Genomic_DNA"/>
</dbReference>
<evidence type="ECO:0000313" key="4">
    <source>
        <dbReference type="EMBL" id="MFC7062597.1"/>
    </source>
</evidence>
<protein>
    <submittedName>
        <fullName evidence="4">Cell wall-active antibiotics response protein LiaF</fullName>
    </submittedName>
</protein>
<evidence type="ECO:0000313" key="5">
    <source>
        <dbReference type="Proteomes" id="UP001596410"/>
    </source>
</evidence>
<feature type="transmembrane region" description="Helical" evidence="1">
    <location>
        <begin position="7"/>
        <end position="29"/>
    </location>
</feature>
<keyword evidence="5" id="KW-1185">Reference proteome</keyword>
<feature type="transmembrane region" description="Helical" evidence="1">
    <location>
        <begin position="85"/>
        <end position="109"/>
    </location>
</feature>
<feature type="domain" description="LiaF transmembrane" evidence="3">
    <location>
        <begin position="10"/>
        <end position="114"/>
    </location>
</feature>
<organism evidence="4 5">
    <name type="scientific">Halobacillus seohaensis</name>
    <dbReference type="NCBI Taxonomy" id="447421"/>
    <lineage>
        <taxon>Bacteria</taxon>
        <taxon>Bacillati</taxon>
        <taxon>Bacillota</taxon>
        <taxon>Bacilli</taxon>
        <taxon>Bacillales</taxon>
        <taxon>Bacillaceae</taxon>
        <taxon>Halobacillus</taxon>
    </lineage>
</organism>
<dbReference type="InterPro" id="IPR047793">
    <property type="entry name" value="LiaF_C"/>
</dbReference>
<evidence type="ECO:0000259" key="3">
    <source>
        <dbReference type="Pfam" id="PF22570"/>
    </source>
</evidence>
<evidence type="ECO:0000259" key="2">
    <source>
        <dbReference type="Pfam" id="PF09922"/>
    </source>
</evidence>
<dbReference type="InterPro" id="IPR016975">
    <property type="entry name" value="Cell_wall_LiaF"/>
</dbReference>
<dbReference type="PIRSF" id="PIRSF031509">
    <property type="entry name" value="Cell_wall_LiaF/YvqF"/>
    <property type="match status" value="1"/>
</dbReference>